<dbReference type="OrthoDB" id="1450612at2"/>
<dbReference type="AlphaFoldDB" id="A0A1M7BXK3"/>
<proteinExistence type="predicted"/>
<dbReference type="RefSeq" id="WP_072933715.1">
    <property type="nucleotide sequence ID" value="NZ_BMFL01000003.1"/>
</dbReference>
<reference evidence="4" key="4">
    <citation type="journal article" date="2019" name="Int. J. Syst. Evol. Microbiol.">
        <title>The Global Catalogue of Microorganisms (GCM) 10K type strain sequencing project: providing services to taxonomists for standard genome sequencing and annotation.</title>
        <authorList>
            <consortium name="The Broad Institute Genomics Platform"/>
            <consortium name="The Broad Institute Genome Sequencing Center for Infectious Disease"/>
            <person name="Wu L."/>
            <person name="Ma J."/>
        </authorList>
    </citation>
    <scope>NUCLEOTIDE SEQUENCE [LARGE SCALE GENOMIC DNA]</scope>
    <source>
        <strain evidence="4">CGMCC 1.12707</strain>
    </source>
</reference>
<gene>
    <name evidence="1" type="ORF">GCM10010984_06510</name>
    <name evidence="2" type="ORF">SAMN05443634_11214</name>
</gene>
<organism evidence="2 3">
    <name type="scientific">Chishuiella changwenlii</name>
    <dbReference type="NCBI Taxonomy" id="1434701"/>
    <lineage>
        <taxon>Bacteria</taxon>
        <taxon>Pseudomonadati</taxon>
        <taxon>Bacteroidota</taxon>
        <taxon>Flavobacteriia</taxon>
        <taxon>Flavobacteriales</taxon>
        <taxon>Weeksellaceae</taxon>
        <taxon>Chishuiella</taxon>
    </lineage>
</organism>
<reference evidence="2" key="2">
    <citation type="submission" date="2016-11" db="EMBL/GenBank/DDBJ databases">
        <authorList>
            <person name="Jaros S."/>
            <person name="Januszkiewicz K."/>
            <person name="Wedrychowicz H."/>
        </authorList>
    </citation>
    <scope>NUCLEOTIDE SEQUENCE [LARGE SCALE GENOMIC DNA]</scope>
    <source>
        <strain evidence="2">DSM 27989</strain>
    </source>
</reference>
<evidence type="ECO:0000313" key="2">
    <source>
        <dbReference type="EMBL" id="SHL59755.1"/>
    </source>
</evidence>
<keyword evidence="4" id="KW-1185">Reference proteome</keyword>
<reference evidence="3" key="3">
    <citation type="submission" date="2016-11" db="EMBL/GenBank/DDBJ databases">
        <authorList>
            <person name="Varghese N."/>
            <person name="Submissions S."/>
        </authorList>
    </citation>
    <scope>NUCLEOTIDE SEQUENCE [LARGE SCALE GENOMIC DNA]</scope>
    <source>
        <strain evidence="3">DSM 27989</strain>
    </source>
</reference>
<evidence type="ECO:0000313" key="1">
    <source>
        <dbReference type="EMBL" id="GGE91492.1"/>
    </source>
</evidence>
<evidence type="ECO:0000313" key="3">
    <source>
        <dbReference type="Proteomes" id="UP000184120"/>
    </source>
</evidence>
<dbReference type="EMBL" id="FRBH01000012">
    <property type="protein sequence ID" value="SHL59755.1"/>
    <property type="molecule type" value="Genomic_DNA"/>
</dbReference>
<name>A0A1M7BXK3_9FLAO</name>
<sequence length="63" mass="7639">MILKKHIVKKLAQRLSLNYSDTQQDWDLEMSDLNKIDDFIEFYNSNDLDFEEIKIYMLLPIIE</sequence>
<reference evidence="1" key="1">
    <citation type="journal article" date="2014" name="Int. J. Syst. Evol. Microbiol.">
        <title>Complete genome of a new Firmicutes species belonging to the dominant human colonic microbiota ('Ruminococcus bicirculans') reveals two chromosomes and a selective capacity to utilize plant glucans.</title>
        <authorList>
            <consortium name="NISC Comparative Sequencing Program"/>
            <person name="Wegmann U."/>
            <person name="Louis P."/>
            <person name="Goesmann A."/>
            <person name="Henrissat B."/>
            <person name="Duncan S.H."/>
            <person name="Flint H.J."/>
        </authorList>
    </citation>
    <scope>NUCLEOTIDE SEQUENCE</scope>
    <source>
        <strain evidence="1">CGMCC 1.12707</strain>
    </source>
</reference>
<reference evidence="1" key="5">
    <citation type="submission" date="2024-05" db="EMBL/GenBank/DDBJ databases">
        <authorList>
            <person name="Sun Q."/>
            <person name="Zhou Y."/>
        </authorList>
    </citation>
    <scope>NUCLEOTIDE SEQUENCE</scope>
    <source>
        <strain evidence="1">CGMCC 1.12707</strain>
    </source>
</reference>
<dbReference type="Proteomes" id="UP000650994">
    <property type="component" value="Unassembled WGS sequence"/>
</dbReference>
<accession>A0A1M7BXK3</accession>
<dbReference type="STRING" id="1434701.SAMN05443634_11214"/>
<dbReference type="EMBL" id="BMFL01000003">
    <property type="protein sequence ID" value="GGE91492.1"/>
    <property type="molecule type" value="Genomic_DNA"/>
</dbReference>
<protein>
    <submittedName>
        <fullName evidence="2">Uncharacterized protein</fullName>
    </submittedName>
</protein>
<dbReference type="Proteomes" id="UP000184120">
    <property type="component" value="Unassembled WGS sequence"/>
</dbReference>
<evidence type="ECO:0000313" key="4">
    <source>
        <dbReference type="Proteomes" id="UP000650994"/>
    </source>
</evidence>